<feature type="active site" evidence="8">
    <location>
        <position position="303"/>
    </location>
</feature>
<feature type="domain" description="Phosphomannose isomerase type I catalytic" evidence="10">
    <location>
        <begin position="4"/>
        <end position="75"/>
    </location>
</feature>
<keyword evidence="6 9" id="KW-0862">Zinc</keyword>
<feature type="binding site" evidence="9">
    <location>
        <position position="284"/>
    </location>
    <ligand>
        <name>Zn(2+)</name>
        <dbReference type="ChEBI" id="CHEBI:29105"/>
    </ligand>
</feature>
<dbReference type="Proteomes" id="UP000244803">
    <property type="component" value="Chromosome 4"/>
</dbReference>
<proteinExistence type="inferred from homology"/>
<comment type="catalytic activity">
    <reaction evidence="1">
        <text>D-mannose 6-phosphate = D-fructose 6-phosphate</text>
        <dbReference type="Rhea" id="RHEA:12356"/>
        <dbReference type="ChEBI" id="CHEBI:58735"/>
        <dbReference type="ChEBI" id="CHEBI:61527"/>
        <dbReference type="EC" id="5.3.1.8"/>
    </reaction>
</comment>
<dbReference type="GO" id="GO:0005829">
    <property type="term" value="C:cytosol"/>
    <property type="evidence" value="ECO:0007669"/>
    <property type="project" value="TreeGrafter"/>
</dbReference>
<organism evidence="11 12">
    <name type="scientific">Theileria orientalis</name>
    <dbReference type="NCBI Taxonomy" id="68886"/>
    <lineage>
        <taxon>Eukaryota</taxon>
        <taxon>Sar</taxon>
        <taxon>Alveolata</taxon>
        <taxon>Apicomplexa</taxon>
        <taxon>Aconoidasida</taxon>
        <taxon>Piroplasmida</taxon>
        <taxon>Theileriidae</taxon>
        <taxon>Theileria</taxon>
    </lineage>
</organism>
<evidence type="ECO:0000313" key="11">
    <source>
        <dbReference type="EMBL" id="UKJ90018.1"/>
    </source>
</evidence>
<dbReference type="PANTHER" id="PTHR10309">
    <property type="entry name" value="MANNOSE-6-PHOSPHATE ISOMERASE"/>
    <property type="match status" value="1"/>
</dbReference>
<comment type="similarity">
    <text evidence="3">Belongs to the mannose-6-phosphate isomerase type 1 family.</text>
</comment>
<comment type="cofactor">
    <cofactor evidence="9">
        <name>Zn(2+)</name>
        <dbReference type="ChEBI" id="CHEBI:29105"/>
    </cofactor>
    <text evidence="9">Binds 1 zinc ion per subunit.</text>
</comment>
<evidence type="ECO:0000256" key="8">
    <source>
        <dbReference type="PIRSR" id="PIRSR001480-1"/>
    </source>
</evidence>
<dbReference type="CDD" id="cd07011">
    <property type="entry name" value="cupin_PMI_type_I_N"/>
    <property type="match status" value="1"/>
</dbReference>
<feature type="binding site" evidence="9">
    <location>
        <position position="134"/>
    </location>
    <ligand>
        <name>Zn(2+)</name>
        <dbReference type="ChEBI" id="CHEBI:29105"/>
    </ligand>
</feature>
<keyword evidence="7 11" id="KW-0413">Isomerase</keyword>
<gene>
    <name evidence="11" type="ORF">MACJ_003276</name>
</gene>
<dbReference type="PRINTS" id="PR00714">
    <property type="entry name" value="MAN6PISMRASE"/>
</dbReference>
<evidence type="ECO:0000256" key="5">
    <source>
        <dbReference type="ARBA" id="ARBA00022723"/>
    </source>
</evidence>
<evidence type="ECO:0000256" key="1">
    <source>
        <dbReference type="ARBA" id="ARBA00000757"/>
    </source>
</evidence>
<dbReference type="EC" id="5.3.1.8" evidence="4"/>
<dbReference type="SUPFAM" id="SSF51182">
    <property type="entry name" value="RmlC-like cupins"/>
    <property type="match status" value="1"/>
</dbReference>
<feature type="binding site" evidence="9">
    <location>
        <position position="136"/>
    </location>
    <ligand>
        <name>Zn(2+)</name>
        <dbReference type="ChEBI" id="CHEBI:29105"/>
    </ligand>
</feature>
<dbReference type="Gene3D" id="2.60.120.10">
    <property type="entry name" value="Jelly Rolls"/>
    <property type="match status" value="2"/>
</dbReference>
<sequence length="449" mass="50634">MDLIYRLLPTVNQYDWGKRGEESLVYKLSERNFNLILSSGTSINSDGPFSEFWFGAHQSSPSSVLPYDITEITLISEDGSNKNVEYSASFDRSREPMSLSKLISRLYYNILGIKDKELKILFKVLSIQKPLSLQMHPDNESAVQLFNDKHDGIVDSSSKPEMCLPLTKFRALCGFRDESVILDLAQKYSEFGEAIDFANLPSDGSSLFYVSLLKKLFFRSDLSDLVSSLAQRLRDLSSNELVEAIFLNLYDNYGPFPSVLFPFVLNCFELNPGEALFVPPNTLHSYISGDCIEIMKSSDNVIRCGLTPKFKDLDLCLALVDKKFKRVEPEEYRVNPCRLTDFTLKYSPEDPCCNFLLLSITVGPGQKDKLTLPHNAYLCIVLESNPKVSLKLAMASPSDEDSAKNDSHTIYHVLSVVSGDCLLIVPNTELRIHNDHDTLQLTMYLSSEK</sequence>
<protein>
    <recommendedName>
        <fullName evidence="4">mannose-6-phosphate isomerase</fullName>
        <ecNumber evidence="4">5.3.1.8</ecNumber>
    </recommendedName>
</protein>
<dbReference type="NCBIfam" id="TIGR00218">
    <property type="entry name" value="manA"/>
    <property type="match status" value="1"/>
</dbReference>
<dbReference type="InterPro" id="IPR046457">
    <property type="entry name" value="PMI_typeI_cat"/>
</dbReference>
<dbReference type="InterPro" id="IPR001250">
    <property type="entry name" value="Man6P_Isoase-1"/>
</dbReference>
<dbReference type="GO" id="GO:0008270">
    <property type="term" value="F:zinc ion binding"/>
    <property type="evidence" value="ECO:0007669"/>
    <property type="project" value="InterPro"/>
</dbReference>
<reference evidence="11" key="1">
    <citation type="submission" date="2022-07" db="EMBL/GenBank/DDBJ databases">
        <title>Evaluation of T. orientalis genome assembly methods using nanopore sequencing and analysis of variation between genomes.</title>
        <authorList>
            <person name="Yam J."/>
            <person name="Micallef M.L."/>
            <person name="Liu M."/>
            <person name="Djordjevic S.P."/>
            <person name="Bogema D.R."/>
            <person name="Jenkins C."/>
        </authorList>
    </citation>
    <scope>NUCLEOTIDE SEQUENCE</scope>
    <source>
        <strain evidence="11">Fish Creek</strain>
    </source>
</reference>
<name>A0A976QS18_THEOR</name>
<dbReference type="GO" id="GO:0004476">
    <property type="term" value="F:mannose-6-phosphate isomerase activity"/>
    <property type="evidence" value="ECO:0007669"/>
    <property type="project" value="UniProtKB-EC"/>
</dbReference>
<evidence type="ECO:0000256" key="9">
    <source>
        <dbReference type="PIRSR" id="PIRSR001480-2"/>
    </source>
</evidence>
<comment type="pathway">
    <text evidence="2">Nucleotide-sugar biosynthesis; GDP-alpha-D-mannose biosynthesis; alpha-D-mannose 1-phosphate from D-fructose 6-phosphate: step 1/2.</text>
</comment>
<evidence type="ECO:0000256" key="4">
    <source>
        <dbReference type="ARBA" id="ARBA00011956"/>
    </source>
</evidence>
<feature type="binding site" evidence="9">
    <location>
        <position position="161"/>
    </location>
    <ligand>
        <name>Zn(2+)</name>
        <dbReference type="ChEBI" id="CHEBI:29105"/>
    </ligand>
</feature>
<accession>A0A976QS18</accession>
<dbReference type="PIRSF" id="PIRSF001480">
    <property type="entry name" value="Mannose-6-phosphate_isomerase"/>
    <property type="match status" value="1"/>
</dbReference>
<dbReference type="PANTHER" id="PTHR10309:SF0">
    <property type="entry name" value="MANNOSE-6-PHOSPHATE ISOMERASE"/>
    <property type="match status" value="1"/>
</dbReference>
<dbReference type="Pfam" id="PF20511">
    <property type="entry name" value="PMI_typeI_cat"/>
    <property type="match status" value="2"/>
</dbReference>
<keyword evidence="5 9" id="KW-0479">Metal-binding</keyword>
<dbReference type="GO" id="GO:0009298">
    <property type="term" value="P:GDP-mannose biosynthetic process"/>
    <property type="evidence" value="ECO:0007669"/>
    <property type="project" value="InterPro"/>
</dbReference>
<dbReference type="EMBL" id="CP056067">
    <property type="protein sequence ID" value="UKJ90018.1"/>
    <property type="molecule type" value="Genomic_DNA"/>
</dbReference>
<dbReference type="InterPro" id="IPR014710">
    <property type="entry name" value="RmlC-like_jellyroll"/>
</dbReference>
<dbReference type="Gene3D" id="1.10.441.10">
    <property type="entry name" value="Phosphomannose Isomerase, domain 2"/>
    <property type="match status" value="1"/>
</dbReference>
<evidence type="ECO:0000313" key="12">
    <source>
        <dbReference type="Proteomes" id="UP000244803"/>
    </source>
</evidence>
<feature type="domain" description="Phosphomannose isomerase type I catalytic" evidence="10">
    <location>
        <begin position="100"/>
        <end position="177"/>
    </location>
</feature>
<dbReference type="InterPro" id="IPR016305">
    <property type="entry name" value="Mannose-6-P_Isomerase"/>
</dbReference>
<evidence type="ECO:0000256" key="6">
    <source>
        <dbReference type="ARBA" id="ARBA00022833"/>
    </source>
</evidence>
<evidence type="ECO:0000259" key="10">
    <source>
        <dbReference type="Pfam" id="PF20511"/>
    </source>
</evidence>
<dbReference type="OrthoDB" id="6605218at2759"/>
<dbReference type="GO" id="GO:0005975">
    <property type="term" value="P:carbohydrate metabolic process"/>
    <property type="evidence" value="ECO:0007669"/>
    <property type="project" value="InterPro"/>
</dbReference>
<dbReference type="InterPro" id="IPR011051">
    <property type="entry name" value="RmlC_Cupin_sf"/>
</dbReference>
<evidence type="ECO:0000256" key="7">
    <source>
        <dbReference type="ARBA" id="ARBA00023235"/>
    </source>
</evidence>
<evidence type="ECO:0000256" key="2">
    <source>
        <dbReference type="ARBA" id="ARBA00004666"/>
    </source>
</evidence>
<evidence type="ECO:0000256" key="3">
    <source>
        <dbReference type="ARBA" id="ARBA00010772"/>
    </source>
</evidence>
<dbReference type="AlphaFoldDB" id="A0A976QS18"/>